<dbReference type="AlphaFoldDB" id="A0A646KAI1"/>
<keyword evidence="2" id="KW-0812">Transmembrane</keyword>
<organism evidence="3 4">
    <name type="scientific">Streptomyces jumonjinensis</name>
    <dbReference type="NCBI Taxonomy" id="1945"/>
    <lineage>
        <taxon>Bacteria</taxon>
        <taxon>Bacillati</taxon>
        <taxon>Actinomycetota</taxon>
        <taxon>Actinomycetes</taxon>
        <taxon>Kitasatosporales</taxon>
        <taxon>Streptomycetaceae</taxon>
        <taxon>Streptomyces</taxon>
    </lineage>
</organism>
<dbReference type="EMBL" id="VCLA01000023">
    <property type="protein sequence ID" value="MQS99214.1"/>
    <property type="molecule type" value="Genomic_DNA"/>
</dbReference>
<gene>
    <name evidence="3" type="ORF">FF041_03060</name>
</gene>
<evidence type="ECO:0000256" key="2">
    <source>
        <dbReference type="SAM" id="Phobius"/>
    </source>
</evidence>
<name>A0A646KAI1_STRJU</name>
<reference evidence="3 4" key="1">
    <citation type="submission" date="2019-05" db="EMBL/GenBank/DDBJ databases">
        <title>Comparative genomics and metabolomics analyses of clavulanic acid producing Streptomyces species provides insight into specialized metabolism and evolution of beta-lactam biosynthetic gene clusters.</title>
        <authorList>
            <person name="Moore M.A."/>
            <person name="Cruz-Morales P."/>
            <person name="Barona Gomez F."/>
            <person name="Kapil T."/>
        </authorList>
    </citation>
    <scope>NUCLEOTIDE SEQUENCE [LARGE SCALE GENOMIC DNA]</scope>
    <source>
        <strain evidence="3 4">NRRL 5741</strain>
    </source>
</reference>
<feature type="region of interest" description="Disordered" evidence="1">
    <location>
        <begin position="1"/>
        <end position="26"/>
    </location>
</feature>
<accession>A0A646KAI1</accession>
<keyword evidence="4" id="KW-1185">Reference proteome</keyword>
<feature type="transmembrane region" description="Helical" evidence="2">
    <location>
        <begin position="71"/>
        <end position="97"/>
    </location>
</feature>
<evidence type="ECO:0000313" key="4">
    <source>
        <dbReference type="Proteomes" id="UP000419138"/>
    </source>
</evidence>
<evidence type="ECO:0000313" key="3">
    <source>
        <dbReference type="EMBL" id="MQS99214.1"/>
    </source>
</evidence>
<protein>
    <submittedName>
        <fullName evidence="3">Uncharacterized protein</fullName>
    </submittedName>
</protein>
<sequence length="169" mass="18307">MDRSPLDRFLADRPPPGRPAAGRPDPGAPWAPGCLSLLLGGLAGYGADRLSRAARQECNVILREHPGLFDWWTWSAPLTVIAAAFTGLIAWGLPAALLRWTGRRGRQRGAWRHGAWRLAPWAVFAGALAALALWHFAWLGTPAAGGNDPDRGRCAVGNVPPWWPDRLPS</sequence>
<comment type="caution">
    <text evidence="3">The sequence shown here is derived from an EMBL/GenBank/DDBJ whole genome shotgun (WGS) entry which is preliminary data.</text>
</comment>
<feature type="transmembrane region" description="Helical" evidence="2">
    <location>
        <begin position="118"/>
        <end position="137"/>
    </location>
</feature>
<keyword evidence="2" id="KW-0472">Membrane</keyword>
<dbReference type="OrthoDB" id="4335339at2"/>
<dbReference type="RefSeq" id="WP_153520906.1">
    <property type="nucleotide sequence ID" value="NZ_JBEPDZ010000036.1"/>
</dbReference>
<dbReference type="Proteomes" id="UP000419138">
    <property type="component" value="Unassembled WGS sequence"/>
</dbReference>
<proteinExistence type="predicted"/>
<feature type="compositionally biased region" description="Basic and acidic residues" evidence="1">
    <location>
        <begin position="1"/>
        <end position="11"/>
    </location>
</feature>
<keyword evidence="2" id="KW-1133">Transmembrane helix</keyword>
<evidence type="ECO:0000256" key="1">
    <source>
        <dbReference type="SAM" id="MobiDB-lite"/>
    </source>
</evidence>